<evidence type="ECO:0000256" key="4">
    <source>
        <dbReference type="SAM" id="MobiDB-lite"/>
    </source>
</evidence>
<dbReference type="InParanoid" id="A0A1E7F802"/>
<keyword evidence="2 3" id="KW-0694">RNA-binding</keyword>
<name>A0A1E7F802_9STRA</name>
<dbReference type="GO" id="GO:0000049">
    <property type="term" value="F:tRNA binding"/>
    <property type="evidence" value="ECO:0007669"/>
    <property type="project" value="UniProtKB-UniRule"/>
</dbReference>
<evidence type="ECO:0000256" key="3">
    <source>
        <dbReference type="PROSITE-ProRule" id="PRU00209"/>
    </source>
</evidence>
<dbReference type="EMBL" id="KV784360">
    <property type="protein sequence ID" value="OEU14318.1"/>
    <property type="molecule type" value="Genomic_DNA"/>
</dbReference>
<protein>
    <recommendedName>
        <fullName evidence="5">tRNA-binding domain-containing protein</fullName>
    </recommendedName>
</protein>
<feature type="domain" description="TRNA-binding" evidence="5">
    <location>
        <begin position="4"/>
        <end position="123"/>
    </location>
</feature>
<dbReference type="OrthoDB" id="2154715at2759"/>
<sequence length="185" mass="19499">MVVSDWISKYKVGVVESIVESGGKGTKALKICQVDIGLDTGLITVVTTAPNVRLHSRLAVAPIGSTVLSPSGENEGLLITKTSIGGVMSEGMFCDSTMLAWDGGSFGIAAQIDVAIPIGDPPPGKKPRPKHEVQVTELAKSNVEGLFKKKLSKEEKKKLNDEKKKLRKAAKEEKAATAATTGTAK</sequence>
<accession>A0A1E7F802</accession>
<keyword evidence="7" id="KW-1185">Reference proteome</keyword>
<evidence type="ECO:0000313" key="6">
    <source>
        <dbReference type="EMBL" id="OEU14318.1"/>
    </source>
</evidence>
<dbReference type="InterPro" id="IPR012340">
    <property type="entry name" value="NA-bd_OB-fold"/>
</dbReference>
<evidence type="ECO:0000313" key="7">
    <source>
        <dbReference type="Proteomes" id="UP000095751"/>
    </source>
</evidence>
<dbReference type="SUPFAM" id="SSF50249">
    <property type="entry name" value="Nucleic acid-binding proteins"/>
    <property type="match status" value="1"/>
</dbReference>
<evidence type="ECO:0000256" key="2">
    <source>
        <dbReference type="ARBA" id="ARBA00022884"/>
    </source>
</evidence>
<dbReference type="PROSITE" id="PS50886">
    <property type="entry name" value="TRBD"/>
    <property type="match status" value="1"/>
</dbReference>
<dbReference type="InterPro" id="IPR002547">
    <property type="entry name" value="tRNA-bd_dom"/>
</dbReference>
<evidence type="ECO:0000259" key="5">
    <source>
        <dbReference type="PROSITE" id="PS50886"/>
    </source>
</evidence>
<keyword evidence="1 3" id="KW-0820">tRNA-binding</keyword>
<dbReference type="AlphaFoldDB" id="A0A1E7F802"/>
<feature type="compositionally biased region" description="Low complexity" evidence="4">
    <location>
        <begin position="176"/>
        <end position="185"/>
    </location>
</feature>
<proteinExistence type="predicted"/>
<dbReference type="Proteomes" id="UP000095751">
    <property type="component" value="Unassembled WGS sequence"/>
</dbReference>
<organism evidence="6 7">
    <name type="scientific">Fragilariopsis cylindrus CCMP1102</name>
    <dbReference type="NCBI Taxonomy" id="635003"/>
    <lineage>
        <taxon>Eukaryota</taxon>
        <taxon>Sar</taxon>
        <taxon>Stramenopiles</taxon>
        <taxon>Ochrophyta</taxon>
        <taxon>Bacillariophyta</taxon>
        <taxon>Bacillariophyceae</taxon>
        <taxon>Bacillariophycidae</taxon>
        <taxon>Bacillariales</taxon>
        <taxon>Bacillariaceae</taxon>
        <taxon>Fragilariopsis</taxon>
    </lineage>
</organism>
<evidence type="ECO:0000256" key="1">
    <source>
        <dbReference type="ARBA" id="ARBA00022555"/>
    </source>
</evidence>
<feature type="region of interest" description="Disordered" evidence="4">
    <location>
        <begin position="158"/>
        <end position="185"/>
    </location>
</feature>
<dbReference type="KEGG" id="fcy:FRACYDRAFT_269564"/>
<gene>
    <name evidence="6" type="ORF">FRACYDRAFT_269564</name>
</gene>
<feature type="compositionally biased region" description="Basic and acidic residues" evidence="4">
    <location>
        <begin position="158"/>
        <end position="175"/>
    </location>
</feature>
<dbReference type="Gene3D" id="2.40.50.140">
    <property type="entry name" value="Nucleic acid-binding proteins"/>
    <property type="match status" value="1"/>
</dbReference>
<reference evidence="6 7" key="1">
    <citation type="submission" date="2016-09" db="EMBL/GenBank/DDBJ databases">
        <title>Extensive genetic diversity and differential bi-allelic expression allows diatom success in the polar Southern Ocean.</title>
        <authorList>
            <consortium name="DOE Joint Genome Institute"/>
            <person name="Mock T."/>
            <person name="Otillar R.P."/>
            <person name="Strauss J."/>
            <person name="Dupont C."/>
            <person name="Frickenhaus S."/>
            <person name="Maumus F."/>
            <person name="Mcmullan M."/>
            <person name="Sanges R."/>
            <person name="Schmutz J."/>
            <person name="Toseland A."/>
            <person name="Valas R."/>
            <person name="Veluchamy A."/>
            <person name="Ward B.J."/>
            <person name="Allen A."/>
            <person name="Barry K."/>
            <person name="Falciatore A."/>
            <person name="Ferrante M."/>
            <person name="Fortunato A.E."/>
            <person name="Gloeckner G."/>
            <person name="Gruber A."/>
            <person name="Hipkin R."/>
            <person name="Janech M."/>
            <person name="Kroth P."/>
            <person name="Leese F."/>
            <person name="Lindquist E."/>
            <person name="Lyon B.R."/>
            <person name="Martin J."/>
            <person name="Mayer C."/>
            <person name="Parker M."/>
            <person name="Quesneville H."/>
            <person name="Raymond J."/>
            <person name="Uhlig C."/>
            <person name="Valentin K.U."/>
            <person name="Worden A.Z."/>
            <person name="Armbrust E.V."/>
            <person name="Bowler C."/>
            <person name="Green B."/>
            <person name="Moulton V."/>
            <person name="Van Oosterhout C."/>
            <person name="Grigoriev I."/>
        </authorList>
    </citation>
    <scope>NUCLEOTIDE SEQUENCE [LARGE SCALE GENOMIC DNA]</scope>
    <source>
        <strain evidence="6 7">CCMP1102</strain>
    </source>
</reference>